<evidence type="ECO:0000313" key="3">
    <source>
        <dbReference type="Proteomes" id="UP000661112"/>
    </source>
</evidence>
<comment type="caution">
    <text evidence="2">The sequence shown here is derived from an EMBL/GenBank/DDBJ whole genome shotgun (WGS) entry which is preliminary data.</text>
</comment>
<gene>
    <name evidence="2" type="ORF">H6G83_25465</name>
</gene>
<name>A0ABR8DC29_9NOST</name>
<evidence type="ECO:0000259" key="1">
    <source>
        <dbReference type="Pfam" id="PF04266"/>
    </source>
</evidence>
<accession>A0ABR8DC29</accession>
<keyword evidence="3" id="KW-1185">Reference proteome</keyword>
<proteinExistence type="predicted"/>
<dbReference type="InterPro" id="IPR015947">
    <property type="entry name" value="PUA-like_sf"/>
</dbReference>
<dbReference type="Proteomes" id="UP000661112">
    <property type="component" value="Unassembled WGS sequence"/>
</dbReference>
<reference evidence="2 3" key="1">
    <citation type="journal article" date="2020" name="ISME J.">
        <title>Comparative genomics reveals insights into cyanobacterial evolution and habitat adaptation.</title>
        <authorList>
            <person name="Chen M.Y."/>
            <person name="Teng W.K."/>
            <person name="Zhao L."/>
            <person name="Hu C.X."/>
            <person name="Zhou Y.K."/>
            <person name="Han B.P."/>
            <person name="Song L.R."/>
            <person name="Shu W.S."/>
        </authorList>
    </citation>
    <scope>NUCLEOTIDE SEQUENCE [LARGE SCALE GENOMIC DNA]</scope>
    <source>
        <strain evidence="2 3">FACHB-119</strain>
    </source>
</reference>
<dbReference type="InterPro" id="IPR007374">
    <property type="entry name" value="ASCH_domain"/>
</dbReference>
<dbReference type="Gene3D" id="2.30.130.30">
    <property type="entry name" value="Hypothetical protein"/>
    <property type="match status" value="1"/>
</dbReference>
<evidence type="ECO:0000313" key="2">
    <source>
        <dbReference type="EMBL" id="MBD2503915.1"/>
    </source>
</evidence>
<dbReference type="EMBL" id="JACJSG010000042">
    <property type="protein sequence ID" value="MBD2503915.1"/>
    <property type="molecule type" value="Genomic_DNA"/>
</dbReference>
<sequence length="127" mass="14396">MKALSVRRPWSWAIIYANKDIENRDWPIHYRGDILIHAGLKCTKKEYVLAKEFCQRLGVIVPPLELLSCGEIIGVVRVVGCLYSTTASGWGMPEQYHWKLENPRAITPIPYTGQLGLFNVPDELISA</sequence>
<feature type="domain" description="ASCH" evidence="1">
    <location>
        <begin position="4"/>
        <end position="88"/>
    </location>
</feature>
<dbReference type="RefSeq" id="WP_190477171.1">
    <property type="nucleotide sequence ID" value="NZ_JACJSG010000042.1"/>
</dbReference>
<dbReference type="SUPFAM" id="SSF88697">
    <property type="entry name" value="PUA domain-like"/>
    <property type="match status" value="1"/>
</dbReference>
<protein>
    <submittedName>
        <fullName evidence="2">ASCH domain-containing protein</fullName>
    </submittedName>
</protein>
<organism evidence="2 3">
    <name type="scientific">Anabaena azotica FACHB-119</name>
    <dbReference type="NCBI Taxonomy" id="947527"/>
    <lineage>
        <taxon>Bacteria</taxon>
        <taxon>Bacillati</taxon>
        <taxon>Cyanobacteriota</taxon>
        <taxon>Cyanophyceae</taxon>
        <taxon>Nostocales</taxon>
        <taxon>Nostocaceae</taxon>
        <taxon>Anabaena</taxon>
        <taxon>Anabaena azotica</taxon>
    </lineage>
</organism>
<dbReference type="Pfam" id="PF04266">
    <property type="entry name" value="ASCH"/>
    <property type="match status" value="1"/>
</dbReference>
<dbReference type="CDD" id="cd06554">
    <property type="entry name" value="ASCH_ASC-1_like"/>
    <property type="match status" value="1"/>
</dbReference>